<feature type="domain" description="Protein FecR C-terminal" evidence="3">
    <location>
        <begin position="340"/>
        <end position="407"/>
    </location>
</feature>
<protein>
    <submittedName>
        <fullName evidence="4">Transmembrane sensor</fullName>
    </submittedName>
</protein>
<keyword evidence="1 4" id="KW-0812">Transmembrane</keyword>
<keyword evidence="1" id="KW-0472">Membrane</keyword>
<dbReference type="Gene3D" id="2.60.120.1440">
    <property type="match status" value="1"/>
</dbReference>
<dbReference type="RefSeq" id="WP_307185399.1">
    <property type="nucleotide sequence ID" value="NZ_JAUTBA010000001.1"/>
</dbReference>
<gene>
    <name evidence="4" type="ORF">QE382_001585</name>
</gene>
<dbReference type="PANTHER" id="PTHR30273:SF2">
    <property type="entry name" value="PROTEIN FECR"/>
    <property type="match status" value="1"/>
</dbReference>
<dbReference type="PANTHER" id="PTHR30273">
    <property type="entry name" value="PERIPLASMIC SIGNAL SENSOR AND SIGMA FACTOR ACTIVATOR FECR-RELATED"/>
    <property type="match status" value="1"/>
</dbReference>
<evidence type="ECO:0000313" key="4">
    <source>
        <dbReference type="EMBL" id="MDQ1149601.1"/>
    </source>
</evidence>
<proteinExistence type="predicted"/>
<reference evidence="4 5" key="1">
    <citation type="submission" date="2023-07" db="EMBL/GenBank/DDBJ databases">
        <title>Functional and genomic diversity of the sorghum phyllosphere microbiome.</title>
        <authorList>
            <person name="Shade A."/>
        </authorList>
    </citation>
    <scope>NUCLEOTIDE SEQUENCE [LARGE SCALE GENOMIC DNA]</scope>
    <source>
        <strain evidence="4 5">SORGH_AS_0892</strain>
    </source>
</reference>
<dbReference type="InterPro" id="IPR012373">
    <property type="entry name" value="Ferrdict_sens_TM"/>
</dbReference>
<dbReference type="EMBL" id="JAUTBA010000001">
    <property type="protein sequence ID" value="MDQ1149601.1"/>
    <property type="molecule type" value="Genomic_DNA"/>
</dbReference>
<evidence type="ECO:0000256" key="1">
    <source>
        <dbReference type="SAM" id="Phobius"/>
    </source>
</evidence>
<evidence type="ECO:0000259" key="2">
    <source>
        <dbReference type="Pfam" id="PF04773"/>
    </source>
</evidence>
<evidence type="ECO:0000259" key="3">
    <source>
        <dbReference type="Pfam" id="PF16344"/>
    </source>
</evidence>
<sequence length="409" mass="46734">MIDNDSYIDLLIQRCLDRTATAEERKVLMRVLKYTDNEKVEEKIVAAFQQEQIRLEPSDSVWTAIVRQMAKEAPITPIRKNSAVLQFVKYAAAVCVFLMIPLYFFRDALPPAITKLNLGHKVNEILKDKTLEATSEELGDEIQLLLSQDRSVNLLGRDSAALANAEKSIHIIHSDNKISYTLEDSASHIMAGTTIYHTIKVPYGKRFSVRLIDGTTVLLNSGTALRYPINTPHKDMDLYLSGEAYFDVAKSQNRKFNVHVLGNRLKKEHIVQVLGTQFNIRAFHNEKQSVTTLYEGSIQVSGLTAVPLHLEPSKQIEVDQHFVISAADMEQSSAWRNNVFYFDNTPLDEVCLELERWYGIKFTYRKNKETKKLLAQISRNKSLKEVLDMLAQTYDVKYEFRGKEVILTD</sequence>
<keyword evidence="1" id="KW-1133">Transmembrane helix</keyword>
<comment type="caution">
    <text evidence="4">The sequence shown here is derived from an EMBL/GenBank/DDBJ whole genome shotgun (WGS) entry which is preliminary data.</text>
</comment>
<organism evidence="4 5">
    <name type="scientific">Sphingobacterium zeae</name>
    <dbReference type="NCBI Taxonomy" id="1776859"/>
    <lineage>
        <taxon>Bacteria</taxon>
        <taxon>Pseudomonadati</taxon>
        <taxon>Bacteroidota</taxon>
        <taxon>Sphingobacteriia</taxon>
        <taxon>Sphingobacteriales</taxon>
        <taxon>Sphingobacteriaceae</taxon>
        <taxon>Sphingobacterium</taxon>
    </lineage>
</organism>
<evidence type="ECO:0000313" key="5">
    <source>
        <dbReference type="Proteomes" id="UP001244640"/>
    </source>
</evidence>
<dbReference type="InterPro" id="IPR032508">
    <property type="entry name" value="FecR_C"/>
</dbReference>
<dbReference type="Pfam" id="PF04773">
    <property type="entry name" value="FecR"/>
    <property type="match status" value="1"/>
</dbReference>
<dbReference type="Proteomes" id="UP001244640">
    <property type="component" value="Unassembled WGS sequence"/>
</dbReference>
<dbReference type="InterPro" id="IPR006860">
    <property type="entry name" value="FecR"/>
</dbReference>
<feature type="domain" description="FecR protein" evidence="2">
    <location>
        <begin position="198"/>
        <end position="298"/>
    </location>
</feature>
<keyword evidence="5" id="KW-1185">Reference proteome</keyword>
<feature type="transmembrane region" description="Helical" evidence="1">
    <location>
        <begin position="87"/>
        <end position="105"/>
    </location>
</feature>
<dbReference type="Pfam" id="PF16344">
    <property type="entry name" value="FecR_C"/>
    <property type="match status" value="1"/>
</dbReference>
<accession>A0ABU0U3Q8</accession>
<dbReference type="Gene3D" id="3.55.50.30">
    <property type="match status" value="1"/>
</dbReference>
<name>A0ABU0U3Q8_9SPHI</name>